<dbReference type="Gene3D" id="3.30.200.20">
    <property type="entry name" value="Phosphorylase Kinase, domain 1"/>
    <property type="match status" value="1"/>
</dbReference>
<dbReference type="Pfam" id="PF00069">
    <property type="entry name" value="Pkinase"/>
    <property type="match status" value="1"/>
</dbReference>
<comment type="caution">
    <text evidence="3">The sequence shown here is derived from an EMBL/GenBank/DDBJ whole genome shotgun (WGS) entry which is preliminary data.</text>
</comment>
<evidence type="ECO:0000313" key="3">
    <source>
        <dbReference type="EMBL" id="OPJ58333.1"/>
    </source>
</evidence>
<dbReference type="PROSITE" id="PS00107">
    <property type="entry name" value="PROTEIN_KINASE_ATP"/>
    <property type="match status" value="1"/>
</dbReference>
<keyword evidence="1" id="KW-0547">Nucleotide-binding</keyword>
<evidence type="ECO:0000256" key="1">
    <source>
        <dbReference type="PROSITE-ProRule" id="PRU10141"/>
    </source>
</evidence>
<dbReference type="Proteomes" id="UP000191056">
    <property type="component" value="Unassembled WGS sequence"/>
</dbReference>
<dbReference type="PANTHER" id="PTHR44167">
    <property type="entry name" value="OVARIAN-SPECIFIC SERINE/THREONINE-PROTEIN KINASE LOK-RELATED"/>
    <property type="match status" value="1"/>
</dbReference>
<dbReference type="EMBL" id="MZGT01000071">
    <property type="protein sequence ID" value="OPJ58333.1"/>
    <property type="molecule type" value="Genomic_DNA"/>
</dbReference>
<accession>A0A1V4IEF6</accession>
<dbReference type="GO" id="GO:0004713">
    <property type="term" value="F:protein tyrosine kinase activity"/>
    <property type="evidence" value="ECO:0007669"/>
    <property type="project" value="InterPro"/>
</dbReference>
<dbReference type="InterPro" id="IPR011009">
    <property type="entry name" value="Kinase-like_dom_sf"/>
</dbReference>
<dbReference type="GO" id="GO:0004674">
    <property type="term" value="F:protein serine/threonine kinase activity"/>
    <property type="evidence" value="ECO:0007669"/>
    <property type="project" value="UniProtKB-EC"/>
</dbReference>
<dbReference type="AlphaFoldDB" id="A0A1V4IEF6"/>
<protein>
    <submittedName>
        <fullName evidence="3">Serine/threonine-protein kinase C</fullName>
        <ecNumber evidence="3">2.7.11.1</ecNumber>
    </submittedName>
</protein>
<gene>
    <name evidence="3" type="primary">spkC</name>
    <name evidence="3" type="ORF">CLCHR_39740</name>
</gene>
<dbReference type="RefSeq" id="WP_242966158.1">
    <property type="nucleotide sequence ID" value="NZ_JBLZIA010000002.1"/>
</dbReference>
<dbReference type="SMART" id="SM00219">
    <property type="entry name" value="TyrKc"/>
    <property type="match status" value="1"/>
</dbReference>
<organism evidence="3 4">
    <name type="scientific">Clostridium chromiireducens</name>
    <dbReference type="NCBI Taxonomy" id="225345"/>
    <lineage>
        <taxon>Bacteria</taxon>
        <taxon>Bacillati</taxon>
        <taxon>Bacillota</taxon>
        <taxon>Clostridia</taxon>
        <taxon>Eubacteriales</taxon>
        <taxon>Clostridiaceae</taxon>
        <taxon>Clostridium</taxon>
    </lineage>
</organism>
<dbReference type="Gene3D" id="1.10.510.10">
    <property type="entry name" value="Transferase(Phosphotransferase) domain 1"/>
    <property type="match status" value="1"/>
</dbReference>
<dbReference type="PROSITE" id="PS50011">
    <property type="entry name" value="PROTEIN_KINASE_DOM"/>
    <property type="match status" value="1"/>
</dbReference>
<keyword evidence="1" id="KW-0067">ATP-binding</keyword>
<dbReference type="InterPro" id="IPR017441">
    <property type="entry name" value="Protein_kinase_ATP_BS"/>
</dbReference>
<dbReference type="SUPFAM" id="SSF56112">
    <property type="entry name" value="Protein kinase-like (PK-like)"/>
    <property type="match status" value="1"/>
</dbReference>
<feature type="domain" description="Protein kinase" evidence="2">
    <location>
        <begin position="85"/>
        <end position="310"/>
    </location>
</feature>
<dbReference type="EC" id="2.7.11.1" evidence="3"/>
<sequence>MTVNQEVIQVILEAALADQRVMKVNQEVMTVGHKAATVNHEAMQAILTADHIANHIADNSILNKFSIEIINMDRYYHVNEIVNGYLILKVIGEGRYGIAYLAINDKYEKFVIKQLKEDMLEKTREKLFYEEKILQGLNNPKFPRFISNFKDEYREGYILEYIEGKVFEDLLVRDGYEFSRNEIYEIGGQLLELVEVLHNNNFVHRDIRLPNVILKESKELSLIDFGLARIIDNKKYVREMDYWFIGDFLIHLYYSSYKENELEERPWFEELDLNSEEEIFLKRLMGIEKSYGNIEEIKKQLEKIKNMNKF</sequence>
<dbReference type="InterPro" id="IPR020635">
    <property type="entry name" value="Tyr_kinase_cat_dom"/>
</dbReference>
<dbReference type="GO" id="GO:0005524">
    <property type="term" value="F:ATP binding"/>
    <property type="evidence" value="ECO:0007669"/>
    <property type="project" value="UniProtKB-UniRule"/>
</dbReference>
<keyword evidence="4" id="KW-1185">Reference proteome</keyword>
<keyword evidence="3" id="KW-0418">Kinase</keyword>
<dbReference type="STRING" id="225345.CLCHR_39740"/>
<reference evidence="3 4" key="1">
    <citation type="submission" date="2017-03" db="EMBL/GenBank/DDBJ databases">
        <title>Genome sequence of Clostridium chromiireducens DSM 23318.</title>
        <authorList>
            <person name="Poehlein A."/>
            <person name="Daniel R."/>
        </authorList>
    </citation>
    <scope>NUCLEOTIDE SEQUENCE [LARGE SCALE GENOMIC DNA]</scope>
    <source>
        <strain evidence="3 4">DSM 23318</strain>
    </source>
</reference>
<dbReference type="PANTHER" id="PTHR44167:SF24">
    <property type="entry name" value="SERINE_THREONINE-PROTEIN KINASE CHK2"/>
    <property type="match status" value="1"/>
</dbReference>
<name>A0A1V4IEF6_9CLOT</name>
<evidence type="ECO:0000313" key="4">
    <source>
        <dbReference type="Proteomes" id="UP000191056"/>
    </source>
</evidence>
<dbReference type="CDD" id="cd00180">
    <property type="entry name" value="PKc"/>
    <property type="match status" value="1"/>
</dbReference>
<keyword evidence="3" id="KW-0808">Transferase</keyword>
<dbReference type="InterPro" id="IPR000719">
    <property type="entry name" value="Prot_kinase_dom"/>
</dbReference>
<feature type="binding site" evidence="1">
    <location>
        <position position="113"/>
    </location>
    <ligand>
        <name>ATP</name>
        <dbReference type="ChEBI" id="CHEBI:30616"/>
    </ligand>
</feature>
<proteinExistence type="predicted"/>
<evidence type="ECO:0000259" key="2">
    <source>
        <dbReference type="PROSITE" id="PS50011"/>
    </source>
</evidence>